<evidence type="ECO:0000256" key="3">
    <source>
        <dbReference type="ARBA" id="ARBA00022729"/>
    </source>
</evidence>
<dbReference type="SMART" id="SM00060">
    <property type="entry name" value="FN3"/>
    <property type="match status" value="5"/>
</dbReference>
<dbReference type="SMART" id="SM00409">
    <property type="entry name" value="IG"/>
    <property type="match status" value="8"/>
</dbReference>
<keyword evidence="5" id="KW-0130">Cell adhesion</keyword>
<evidence type="ECO:0000313" key="15">
    <source>
        <dbReference type="EMBL" id="OXA57060.1"/>
    </source>
</evidence>
<feature type="signal peptide" evidence="12">
    <location>
        <begin position="1"/>
        <end position="32"/>
    </location>
</feature>
<feature type="domain" description="Fibronectin type-III" evidence="14">
    <location>
        <begin position="1219"/>
        <end position="1316"/>
    </location>
</feature>
<dbReference type="InterPro" id="IPR036179">
    <property type="entry name" value="Ig-like_dom_sf"/>
</dbReference>
<dbReference type="InterPro" id="IPR003961">
    <property type="entry name" value="FN3_dom"/>
</dbReference>
<comment type="subcellular location">
    <subcellularLocation>
        <location evidence="1">Membrane</location>
        <topology evidence="1">Single-pass membrane protein</topology>
    </subcellularLocation>
</comment>
<feature type="transmembrane region" description="Helical" evidence="11">
    <location>
        <begin position="1756"/>
        <end position="1778"/>
    </location>
</feature>
<dbReference type="Gene3D" id="2.60.40.10">
    <property type="entry name" value="Immunoglobulins"/>
    <property type="match status" value="13"/>
</dbReference>
<dbReference type="CDD" id="cd00096">
    <property type="entry name" value="Ig"/>
    <property type="match status" value="1"/>
</dbReference>
<feature type="domain" description="Ig-like" evidence="13">
    <location>
        <begin position="1409"/>
        <end position="1514"/>
    </location>
</feature>
<dbReference type="InterPro" id="IPR003599">
    <property type="entry name" value="Ig_sub"/>
</dbReference>
<dbReference type="InterPro" id="IPR013098">
    <property type="entry name" value="Ig_I-set"/>
</dbReference>
<evidence type="ECO:0000256" key="8">
    <source>
        <dbReference type="ARBA" id="ARBA00023157"/>
    </source>
</evidence>
<evidence type="ECO:0000259" key="13">
    <source>
        <dbReference type="PROSITE" id="PS50835"/>
    </source>
</evidence>
<dbReference type="FunFam" id="2.60.40.10:FF:000017">
    <property type="entry name" value="Down syndrome cell adhesion molecule b"/>
    <property type="match status" value="1"/>
</dbReference>
<feature type="domain" description="Ig-like" evidence="13">
    <location>
        <begin position="263"/>
        <end position="366"/>
    </location>
</feature>
<evidence type="ECO:0000256" key="10">
    <source>
        <dbReference type="SAM" id="MobiDB-lite"/>
    </source>
</evidence>
<name>A0A226EIC8_FOLCA</name>
<dbReference type="EMBL" id="LNIX01000003">
    <property type="protein sequence ID" value="OXA57060.1"/>
    <property type="molecule type" value="Genomic_DNA"/>
</dbReference>
<evidence type="ECO:0000256" key="5">
    <source>
        <dbReference type="ARBA" id="ARBA00022889"/>
    </source>
</evidence>
<evidence type="ECO:0000313" key="16">
    <source>
        <dbReference type="Proteomes" id="UP000198287"/>
    </source>
</evidence>
<dbReference type="SUPFAM" id="SSF49265">
    <property type="entry name" value="Fibronectin type III"/>
    <property type="match status" value="3"/>
</dbReference>
<evidence type="ECO:0000256" key="12">
    <source>
        <dbReference type="SAM" id="SignalP"/>
    </source>
</evidence>
<keyword evidence="4" id="KW-0677">Repeat</keyword>
<feature type="region of interest" description="Disordered" evidence="10">
    <location>
        <begin position="1935"/>
        <end position="2013"/>
    </location>
</feature>
<sequence>MKPLQQPCWIFRKLHSPIFFIFLLLRPQELEATPSSSSSPINFASSTGIFSEPQWHAPRFTEEPGDRIDFLNEHGAVIVCQADGYPMPSVIWLGGDNKLVSTISNFRTVLSNSTLLIHPFKPAAYRQDVHSTIYICKASNTVGTIRSRDIHVRAVIAQQWSVKIVASPAHLSPRAGPILLKCEVDLMGGGREFVQVTGWKRDQKFITQGSQRLYDGGDEDESSHWHVLPNGDLVIDSLLEEDFEAKVVCQTRHKITRQQIASPPFIITFSEMPNHARSDLNIVESFPVPIVIREGEPIVLNCYSSSPSFNSNANIRWEKLSGNSWVEISVGGGGGGTFHQHQLRQIGNSLVSEKSARKSVAGNYRCFRRGDSPNSKESVGEFEVRVSEPLSVSVTINQAKSPLESTTELTCTVSSSSHDSPSVIWLKDGNLITSGGRIRFFATNVLQINQIQQDDRGMWQCLVRARAEMESVQDSVRLEIADAPPRLIYGFNDQTLMPGPMVSLKCVFFGWPPPTMVKWTIDGWPVSSDDSRILIGNVTSHGHLITYLNISETRVEDGGNYQCSAQNRASGVISHSSRLNIYGPLWIRVVSPVVAISGEFFVLSCPISGWPRGFSSIVWEKDGQKLPSNPRHRVGTNGSLTITLVDKSDSGGYHCSILDSQGRTIRREIRVNVVVKVKVEPFAFQEALQEKMMTRLVCGVSQGDLPITFVWFKDGVPQTTSRNNIEISTLDSFSTILRFSSLSELNSGTYTCLATNLVSQTHYSAKLLVQVAPRWVKEPADINVTRGDGGQLACSGFSIPKPKITWLKSTGDDKDLNWRSVETIWPSAAAKAISLENGSLIFYAVEEVHEGQYMCTISNGIGSGLSKIIQLHVHVPPYFVGGESQSISLTQGKTHEITCEVCSSSPSYVTWSKGTNVFFNVPANRIHTVVLMEGRRTKSTLVMKDIRSDDTGLYKCTASNSLGKVARSYRVMVEEQPGPPQRLRLAEESQRNGPEATRVVLEWDLPSEYSSSKESRLSGEEPPRPFRGKEGTTTTVAVLPPPILIYVLEFSLTREKAAENTRFSRHMEVPGGGNTRATVDNLSPAAEYAFRVHAVNRAGAGPASDYFLVRTANIPPTVSPSNVHGIAVSSRSLLVSWSLIPVDMTFGRIVAYHVVLGLNADSSHGNSGNSATILVPSATSYRNFHNNATVNEQNCCETLIHGLLPFSHYEIKVRAPQLPPRNPQCLALTSHSIQLSWLHPAQSNGPINSYKVLFYPLEFNAQNNRGFGGEMHRTTGLTAVIGGLSPNTNYSFHISPINIAGEGSQSLSVFCKTSEDVPSSPSNLIGFPSTETSVYLSWLQTKPTSHSTIYFRVIDKMSDSYVKRTVPGNVDYHEENDLDLSRFKYVFWVTSSSHMGESQPSKQLIFSPPPLVETRLVGQSRSIEIREGNPLILPCRILDLPMGPSSEHFVSWSLDGKRVGFDGNNVYIKPGQTDLMFISTRKSDQGNYTCSYTQMKNGSKNGNKKSKTSKKVISGMDLQPQKQQLTYTLRVKASPCAPTPSYKILDRDILVMWAVDGETSSSCDPPMGFILYFRALGSILDWKKIIFQPGARNYTLKATCGSILNMYMVGFNEVGMSVDTHLMSVVVSHSIAPFPHPLELLVANITSVLLNLYPLNANITFCPVEKFSVALKEWRSSEWLPGKDVKIQFRNEYTIDGLKPKTPYEITITTFGYSTSRSTTLTFTTLTLFGDNPSLDVLSKHKVTSEYSPLYNNLTLILPTVLSIVAILASSIAIIIYCKTRGRQPPTLETNCVIKQPNDVNYGYLQQQRKNLSAEEQFYSGLPCPTPGLDDISPYATFQISDPKKFHEETFSQEIVVAKFHPATKFPRGSHDKWMDRDSRQMQDSEDSESENAQRYSVIPVQKSRLGNLYQINPPSQPPPLPYQSMGYQKNHHQIPIDNSDLENGDSSSSSSAGDPSRTTMDRRTAKKDRNVNTNKKSAREMSKPHKMKESGSSTNLRRNKRRSTSSDYSIAV</sequence>
<dbReference type="InterPro" id="IPR007110">
    <property type="entry name" value="Ig-like_dom"/>
</dbReference>
<feature type="domain" description="Fibronectin type-III" evidence="14">
    <location>
        <begin position="1320"/>
        <end position="1411"/>
    </location>
</feature>
<dbReference type="Proteomes" id="UP000198287">
    <property type="component" value="Unassembled WGS sequence"/>
</dbReference>
<dbReference type="FunFam" id="2.60.40.10:FF:000333">
    <property type="entry name" value="Down syndrome cell adhesion molecule"/>
    <property type="match status" value="1"/>
</dbReference>
<feature type="domain" description="Fibronectin type-III" evidence="14">
    <location>
        <begin position="1022"/>
        <end position="1114"/>
    </location>
</feature>
<dbReference type="OrthoDB" id="152385at2759"/>
<evidence type="ECO:0000256" key="4">
    <source>
        <dbReference type="ARBA" id="ARBA00022737"/>
    </source>
</evidence>
<dbReference type="STRING" id="158441.A0A226EIC8"/>
<keyword evidence="3 12" id="KW-0732">Signal</keyword>
<dbReference type="GO" id="GO:0098609">
    <property type="term" value="P:cell-cell adhesion"/>
    <property type="evidence" value="ECO:0007669"/>
    <property type="project" value="TreeGrafter"/>
</dbReference>
<protein>
    <submittedName>
        <fullName evidence="15">Down syndrome cell adhesion molecule-like protein Dscam2</fullName>
    </submittedName>
</protein>
<accession>A0A226EIC8</accession>
<dbReference type="Pfam" id="PF07679">
    <property type="entry name" value="I-set"/>
    <property type="match status" value="2"/>
</dbReference>
<dbReference type="Pfam" id="PF25059">
    <property type="entry name" value="FN3_DSCAM-DSCAML_C"/>
    <property type="match status" value="1"/>
</dbReference>
<dbReference type="OMA" id="AFTCHIS"/>
<comment type="caution">
    <text evidence="15">The sequence shown here is derived from an EMBL/GenBank/DDBJ whole genome shotgun (WGS) entry which is preliminary data.</text>
</comment>
<evidence type="ECO:0000256" key="1">
    <source>
        <dbReference type="ARBA" id="ARBA00004167"/>
    </source>
</evidence>
<keyword evidence="9" id="KW-0393">Immunoglobulin domain</keyword>
<feature type="compositionally biased region" description="Basic and acidic residues" evidence="10">
    <location>
        <begin position="1960"/>
        <end position="1971"/>
    </location>
</feature>
<gene>
    <name evidence="15" type="ORF">Fcan01_07479</name>
</gene>
<feature type="region of interest" description="Disordered" evidence="10">
    <location>
        <begin position="1011"/>
        <end position="1033"/>
    </location>
</feature>
<feature type="compositionally biased region" description="Basic and acidic residues" evidence="10">
    <location>
        <begin position="1978"/>
        <end position="1990"/>
    </location>
</feature>
<dbReference type="InterPro" id="IPR056754">
    <property type="entry name" value="DSCAM/DSCAML_C"/>
</dbReference>
<dbReference type="SMART" id="SM00408">
    <property type="entry name" value="IGc2"/>
    <property type="match status" value="9"/>
</dbReference>
<dbReference type="PANTHER" id="PTHR44170:SF6">
    <property type="entry name" value="CONTACTIN"/>
    <property type="match status" value="1"/>
</dbReference>
<feature type="chain" id="PRO_5012668982" evidence="12">
    <location>
        <begin position="33"/>
        <end position="2013"/>
    </location>
</feature>
<dbReference type="PROSITE" id="PS50835">
    <property type="entry name" value="IG_LIKE"/>
    <property type="match status" value="9"/>
</dbReference>
<evidence type="ECO:0000259" key="14">
    <source>
        <dbReference type="PROSITE" id="PS50853"/>
    </source>
</evidence>
<dbReference type="Pfam" id="PF00041">
    <property type="entry name" value="fn3"/>
    <property type="match status" value="2"/>
</dbReference>
<dbReference type="CDD" id="cd00063">
    <property type="entry name" value="FN3"/>
    <property type="match status" value="4"/>
</dbReference>
<feature type="domain" description="Ig-like" evidence="13">
    <location>
        <begin position="681"/>
        <end position="764"/>
    </location>
</feature>
<dbReference type="GO" id="GO:0048812">
    <property type="term" value="P:neuron projection morphogenesis"/>
    <property type="evidence" value="ECO:0007669"/>
    <property type="project" value="UniProtKB-ARBA"/>
</dbReference>
<reference evidence="15 16" key="1">
    <citation type="submission" date="2015-12" db="EMBL/GenBank/DDBJ databases">
        <title>The genome of Folsomia candida.</title>
        <authorList>
            <person name="Faddeeva A."/>
            <person name="Derks M.F."/>
            <person name="Anvar Y."/>
            <person name="Smit S."/>
            <person name="Van Straalen N."/>
            <person name="Roelofs D."/>
        </authorList>
    </citation>
    <scope>NUCLEOTIDE SEQUENCE [LARGE SCALE GENOMIC DNA]</scope>
    <source>
        <strain evidence="15 16">VU population</strain>
        <tissue evidence="15">Whole body</tissue>
    </source>
</reference>
<dbReference type="PROSITE" id="PS50853">
    <property type="entry name" value="FN3"/>
    <property type="match status" value="3"/>
</dbReference>
<feature type="domain" description="Ig-like" evidence="13">
    <location>
        <begin position="773"/>
        <end position="872"/>
    </location>
</feature>
<dbReference type="InterPro" id="IPR036116">
    <property type="entry name" value="FN3_sf"/>
</dbReference>
<dbReference type="InterPro" id="IPR003598">
    <property type="entry name" value="Ig_sub2"/>
</dbReference>
<evidence type="ECO:0000256" key="7">
    <source>
        <dbReference type="ARBA" id="ARBA00023136"/>
    </source>
</evidence>
<organism evidence="15 16">
    <name type="scientific">Folsomia candida</name>
    <name type="common">Springtail</name>
    <dbReference type="NCBI Taxonomy" id="158441"/>
    <lineage>
        <taxon>Eukaryota</taxon>
        <taxon>Metazoa</taxon>
        <taxon>Ecdysozoa</taxon>
        <taxon>Arthropoda</taxon>
        <taxon>Hexapoda</taxon>
        <taxon>Collembola</taxon>
        <taxon>Entomobryomorpha</taxon>
        <taxon>Isotomoidea</taxon>
        <taxon>Isotomidae</taxon>
        <taxon>Proisotominae</taxon>
        <taxon>Folsomia</taxon>
    </lineage>
</organism>
<dbReference type="GO" id="GO:0005886">
    <property type="term" value="C:plasma membrane"/>
    <property type="evidence" value="ECO:0007669"/>
    <property type="project" value="UniProtKB-SubCell"/>
</dbReference>
<keyword evidence="7 11" id="KW-0472">Membrane</keyword>
<evidence type="ECO:0000256" key="2">
    <source>
        <dbReference type="ARBA" id="ARBA00022692"/>
    </source>
</evidence>
<evidence type="ECO:0000256" key="9">
    <source>
        <dbReference type="ARBA" id="ARBA00023319"/>
    </source>
</evidence>
<proteinExistence type="predicted"/>
<feature type="domain" description="Ig-like" evidence="13">
    <location>
        <begin position="877"/>
        <end position="972"/>
    </location>
</feature>
<dbReference type="InterPro" id="IPR013783">
    <property type="entry name" value="Ig-like_fold"/>
</dbReference>
<feature type="region of interest" description="Disordered" evidence="10">
    <location>
        <begin position="1867"/>
        <end position="1898"/>
    </location>
</feature>
<feature type="domain" description="Ig-like" evidence="13">
    <location>
        <begin position="58"/>
        <end position="151"/>
    </location>
</feature>
<evidence type="ECO:0000256" key="6">
    <source>
        <dbReference type="ARBA" id="ARBA00022989"/>
    </source>
</evidence>
<feature type="compositionally biased region" description="Basic and acidic residues" evidence="10">
    <location>
        <begin position="1011"/>
        <end position="1030"/>
    </location>
</feature>
<evidence type="ECO:0000256" key="11">
    <source>
        <dbReference type="SAM" id="Phobius"/>
    </source>
</evidence>
<keyword evidence="2 11" id="KW-0812">Transmembrane</keyword>
<dbReference type="SUPFAM" id="SSF48726">
    <property type="entry name" value="Immunoglobulin"/>
    <property type="match status" value="8"/>
</dbReference>
<keyword evidence="8" id="KW-1015">Disulfide bond</keyword>
<feature type="compositionally biased region" description="Basic and acidic residues" evidence="10">
    <location>
        <begin position="1869"/>
        <end position="1883"/>
    </location>
</feature>
<dbReference type="Pfam" id="PF13927">
    <property type="entry name" value="Ig_3"/>
    <property type="match status" value="3"/>
</dbReference>
<feature type="domain" description="Ig-like" evidence="13">
    <location>
        <begin position="485"/>
        <end position="580"/>
    </location>
</feature>
<feature type="domain" description="Ig-like" evidence="13">
    <location>
        <begin position="584"/>
        <end position="666"/>
    </location>
</feature>
<keyword evidence="6 11" id="KW-1133">Transmembrane helix</keyword>
<dbReference type="PANTHER" id="PTHR44170">
    <property type="entry name" value="PROTEIN SIDEKICK"/>
    <property type="match status" value="1"/>
</dbReference>
<keyword evidence="16" id="KW-1185">Reference proteome</keyword>
<feature type="domain" description="Ig-like" evidence="13">
    <location>
        <begin position="389"/>
        <end position="477"/>
    </location>
</feature>